<reference evidence="2" key="1">
    <citation type="submission" date="2022-04" db="EMBL/GenBank/DDBJ databases">
        <title>Genomic comparison of 19 strains of Xanthomonas nasturtii, a newly emerging watercress pathogen.</title>
        <authorList>
            <person name="Harrison J."/>
            <person name="Greer S."/>
            <person name="Hussain R."/>
            <person name="Lascelles D."/>
            <person name="Roberts M."/>
            <person name="Carter B."/>
            <person name="Bryning A."/>
            <person name="Carroll S."/>
            <person name="Aspin A."/>
            <person name="Cruz L."/>
            <person name="Cruz J."/>
            <person name="Grant M."/>
            <person name="Vicente J."/>
            <person name="Studholme D.J."/>
        </authorList>
    </citation>
    <scope>NUCLEOTIDE SEQUENCE</scope>
    <source>
        <strain evidence="2">10016B</strain>
    </source>
</reference>
<evidence type="ECO:0000313" key="2">
    <source>
        <dbReference type="EMBL" id="MCL1553738.1"/>
    </source>
</evidence>
<proteinExistence type="predicted"/>
<comment type="caution">
    <text evidence="2">The sequence shown here is derived from an EMBL/GenBank/DDBJ whole genome shotgun (WGS) entry which is preliminary data.</text>
</comment>
<keyword evidence="1" id="KW-1133">Transmembrane helix</keyword>
<name>A0ABT0LWM5_9XANT</name>
<dbReference type="EMBL" id="JAMBED010000114">
    <property type="protein sequence ID" value="MCL1553738.1"/>
    <property type="molecule type" value="Genomic_DNA"/>
</dbReference>
<gene>
    <name evidence="2" type="ORF">M3O51_21225</name>
</gene>
<protein>
    <submittedName>
        <fullName evidence="2">Type IV secretion system protein virB6</fullName>
    </submittedName>
</protein>
<accession>A0ABT0LWM5</accession>
<feature type="non-terminal residue" evidence="2">
    <location>
        <position position="94"/>
    </location>
</feature>
<evidence type="ECO:0000313" key="3">
    <source>
        <dbReference type="Proteomes" id="UP001167357"/>
    </source>
</evidence>
<feature type="transmembrane region" description="Helical" evidence="1">
    <location>
        <begin position="61"/>
        <end position="82"/>
    </location>
</feature>
<keyword evidence="1" id="KW-0812">Transmembrane</keyword>
<keyword evidence="3" id="KW-1185">Reference proteome</keyword>
<keyword evidence="1" id="KW-0472">Membrane</keyword>
<evidence type="ECO:0000256" key="1">
    <source>
        <dbReference type="SAM" id="Phobius"/>
    </source>
</evidence>
<sequence>MTTSLQATATVDRCAHRAISLLQPLADIDLGEFVFFKLVNDYFSNEIQEFGLELMSRAMRWVSTIALTVTTLWVLILGYRIATGQSRESAMATM</sequence>
<dbReference type="Proteomes" id="UP001167357">
    <property type="component" value="Unassembled WGS sequence"/>
</dbReference>
<organism evidence="2 3">
    <name type="scientific">Xanthomonas nasturtii</name>
    <dbReference type="NCBI Taxonomy" id="1843581"/>
    <lineage>
        <taxon>Bacteria</taxon>
        <taxon>Pseudomonadati</taxon>
        <taxon>Pseudomonadota</taxon>
        <taxon>Gammaproteobacteria</taxon>
        <taxon>Lysobacterales</taxon>
        <taxon>Lysobacteraceae</taxon>
        <taxon>Xanthomonas</taxon>
    </lineage>
</organism>